<dbReference type="AlphaFoldDB" id="A0A2P8E6Q7"/>
<accession>A0A2P8E6Q7</accession>
<dbReference type="GO" id="GO:0009236">
    <property type="term" value="P:cobalamin biosynthetic process"/>
    <property type="evidence" value="ECO:0007669"/>
    <property type="project" value="InterPro"/>
</dbReference>
<proteinExistence type="predicted"/>
<dbReference type="PANTHER" id="PTHR46638:SF1">
    <property type="entry name" value="CORRINOID ADENOSYLTRANSFERASE"/>
    <property type="match status" value="1"/>
</dbReference>
<organism evidence="1 2">
    <name type="scientific">Haloactinopolyspora alba</name>
    <dbReference type="NCBI Taxonomy" id="648780"/>
    <lineage>
        <taxon>Bacteria</taxon>
        <taxon>Bacillati</taxon>
        <taxon>Actinomycetota</taxon>
        <taxon>Actinomycetes</taxon>
        <taxon>Jiangellales</taxon>
        <taxon>Jiangellaceae</taxon>
        <taxon>Haloactinopolyspora</taxon>
    </lineage>
</organism>
<dbReference type="EMBL" id="PYGE01000004">
    <property type="protein sequence ID" value="PSL05154.1"/>
    <property type="molecule type" value="Genomic_DNA"/>
</dbReference>
<dbReference type="GO" id="GO:0005524">
    <property type="term" value="F:ATP binding"/>
    <property type="evidence" value="ECO:0007669"/>
    <property type="project" value="InterPro"/>
</dbReference>
<dbReference type="OrthoDB" id="9810309at2"/>
<protein>
    <submittedName>
        <fullName evidence="1">Cob(I)yrinic acid a,c-diamide adenosyltransferase</fullName>
    </submittedName>
</protein>
<keyword evidence="2" id="KW-1185">Reference proteome</keyword>
<gene>
    <name evidence="1" type="ORF">CLV30_10416</name>
</gene>
<dbReference type="SUPFAM" id="SSF52540">
    <property type="entry name" value="P-loop containing nucleoside triphosphate hydrolases"/>
    <property type="match status" value="1"/>
</dbReference>
<keyword evidence="1" id="KW-0808">Transferase</keyword>
<name>A0A2P8E6Q7_9ACTN</name>
<dbReference type="NCBIfam" id="TIGR00708">
    <property type="entry name" value="cobA"/>
    <property type="match status" value="1"/>
</dbReference>
<dbReference type="CDD" id="cd00561">
    <property type="entry name" value="CobA_ACA"/>
    <property type="match status" value="1"/>
</dbReference>
<dbReference type="Pfam" id="PF02572">
    <property type="entry name" value="CobA_CobO_BtuR"/>
    <property type="match status" value="1"/>
</dbReference>
<dbReference type="InterPro" id="IPR003724">
    <property type="entry name" value="CblAdoTrfase_CobA"/>
</dbReference>
<sequence length="188" mass="21176">MNEEPRTAPPQRPQRVNVPSVVLVNTGDGKGKSTAAFGVAMRSLARDWPVAVVQFIKSDQWRTGEEAVLRRLGADWWSLGDGFSWESDDLDESQRHAVEAWRHTRGLLRDGVHRTVLLDEITYPMNWGWIDTTEVVEAIRGRAETVNVVCTGRDAPQPLTELADTVTEMHKVTHAFDRGIMARRGIDF</sequence>
<dbReference type="PANTHER" id="PTHR46638">
    <property type="entry name" value="CORRINOID ADENOSYLTRANSFERASE"/>
    <property type="match status" value="1"/>
</dbReference>
<dbReference type="RefSeq" id="WP_106536430.1">
    <property type="nucleotide sequence ID" value="NZ_ML142899.1"/>
</dbReference>
<dbReference type="PIRSF" id="PIRSF015617">
    <property type="entry name" value="Adensltrnsf_CobA"/>
    <property type="match status" value="1"/>
</dbReference>
<evidence type="ECO:0000313" key="2">
    <source>
        <dbReference type="Proteomes" id="UP000243528"/>
    </source>
</evidence>
<dbReference type="InterPro" id="IPR027417">
    <property type="entry name" value="P-loop_NTPase"/>
</dbReference>
<dbReference type="Gene3D" id="3.40.50.300">
    <property type="entry name" value="P-loop containing nucleotide triphosphate hydrolases"/>
    <property type="match status" value="1"/>
</dbReference>
<evidence type="ECO:0000313" key="1">
    <source>
        <dbReference type="EMBL" id="PSL05154.1"/>
    </source>
</evidence>
<dbReference type="GO" id="GO:0008817">
    <property type="term" value="F:corrinoid adenosyltransferase activity"/>
    <property type="evidence" value="ECO:0007669"/>
    <property type="project" value="InterPro"/>
</dbReference>
<reference evidence="1 2" key="1">
    <citation type="submission" date="2018-03" db="EMBL/GenBank/DDBJ databases">
        <title>Genomic Encyclopedia of Archaeal and Bacterial Type Strains, Phase II (KMG-II): from individual species to whole genera.</title>
        <authorList>
            <person name="Goeker M."/>
        </authorList>
    </citation>
    <scope>NUCLEOTIDE SEQUENCE [LARGE SCALE GENOMIC DNA]</scope>
    <source>
        <strain evidence="1 2">DSM 45211</strain>
    </source>
</reference>
<comment type="caution">
    <text evidence="1">The sequence shown here is derived from an EMBL/GenBank/DDBJ whole genome shotgun (WGS) entry which is preliminary data.</text>
</comment>
<dbReference type="Proteomes" id="UP000243528">
    <property type="component" value="Unassembled WGS sequence"/>
</dbReference>
<dbReference type="NCBIfam" id="NF004637">
    <property type="entry name" value="PRK05986.1"/>
    <property type="match status" value="1"/>
</dbReference>